<dbReference type="Proteomes" id="UP001164250">
    <property type="component" value="Chromosome 4"/>
</dbReference>
<organism evidence="1 2">
    <name type="scientific">Pistacia atlantica</name>
    <dbReference type="NCBI Taxonomy" id="434234"/>
    <lineage>
        <taxon>Eukaryota</taxon>
        <taxon>Viridiplantae</taxon>
        <taxon>Streptophyta</taxon>
        <taxon>Embryophyta</taxon>
        <taxon>Tracheophyta</taxon>
        <taxon>Spermatophyta</taxon>
        <taxon>Magnoliopsida</taxon>
        <taxon>eudicotyledons</taxon>
        <taxon>Gunneridae</taxon>
        <taxon>Pentapetalae</taxon>
        <taxon>rosids</taxon>
        <taxon>malvids</taxon>
        <taxon>Sapindales</taxon>
        <taxon>Anacardiaceae</taxon>
        <taxon>Pistacia</taxon>
    </lineage>
</organism>
<name>A0ACC1BMV2_9ROSI</name>
<gene>
    <name evidence="1" type="ORF">Patl1_20772</name>
</gene>
<protein>
    <submittedName>
        <fullName evidence="1">Uncharacterized protein</fullName>
    </submittedName>
</protein>
<keyword evidence="2" id="KW-1185">Reference proteome</keyword>
<reference evidence="2" key="1">
    <citation type="journal article" date="2023" name="G3 (Bethesda)">
        <title>Genome assembly and association tests identify interacting loci associated with vigor, precocity, and sex in interspecific pistachio rootstocks.</title>
        <authorList>
            <person name="Palmer W."/>
            <person name="Jacygrad E."/>
            <person name="Sagayaradj S."/>
            <person name="Cavanaugh K."/>
            <person name="Han R."/>
            <person name="Bertier L."/>
            <person name="Beede B."/>
            <person name="Kafkas S."/>
            <person name="Golino D."/>
            <person name="Preece J."/>
            <person name="Michelmore R."/>
        </authorList>
    </citation>
    <scope>NUCLEOTIDE SEQUENCE [LARGE SCALE GENOMIC DNA]</scope>
</reference>
<evidence type="ECO:0000313" key="1">
    <source>
        <dbReference type="EMBL" id="KAJ0100380.1"/>
    </source>
</evidence>
<proteinExistence type="predicted"/>
<accession>A0ACC1BMV2</accession>
<sequence length="83" mass="8879">MQTCAKQKKSMYLKVKILQSSATQPPSTQTLEPPTSKKSSTTVVSTILLVHDMRAPDNSGGRPGEVRIGHLQPLLSVLGNPPA</sequence>
<evidence type="ECO:0000313" key="2">
    <source>
        <dbReference type="Proteomes" id="UP001164250"/>
    </source>
</evidence>
<comment type="caution">
    <text evidence="1">The sequence shown here is derived from an EMBL/GenBank/DDBJ whole genome shotgun (WGS) entry which is preliminary data.</text>
</comment>
<dbReference type="EMBL" id="CM047900">
    <property type="protein sequence ID" value="KAJ0100380.1"/>
    <property type="molecule type" value="Genomic_DNA"/>
</dbReference>